<protein>
    <submittedName>
        <fullName evidence="1">Uncharacterized protein</fullName>
    </submittedName>
</protein>
<name>A0A2S5R8U2_9PROT</name>
<accession>A0A2S5R8U2</accession>
<gene>
    <name evidence="1" type="ORF">HCUR_00754</name>
</gene>
<organism evidence="1 2">
    <name type="scientific">Holospora curviuscula</name>
    <dbReference type="NCBI Taxonomy" id="1082868"/>
    <lineage>
        <taxon>Bacteria</taxon>
        <taxon>Pseudomonadati</taxon>
        <taxon>Pseudomonadota</taxon>
        <taxon>Alphaproteobacteria</taxon>
        <taxon>Holosporales</taxon>
        <taxon>Holosporaceae</taxon>
        <taxon>Holospora</taxon>
    </lineage>
</organism>
<reference evidence="1 2" key="1">
    <citation type="submission" date="2017-11" db="EMBL/GenBank/DDBJ databases">
        <title>Comparative genomic analysis of Holospora spp., intranuclear symbionts of paramecia.</title>
        <authorList>
            <person name="Garushyants S.K."/>
            <person name="Beliavskaya A."/>
            <person name="Malko D.B."/>
            <person name="Logacheva M.D."/>
            <person name="Rautian M.S."/>
            <person name="Gelfand M.S."/>
        </authorList>
    </citation>
    <scope>NUCLEOTIDE SEQUENCE [LARGE SCALE GENOMIC DNA]</scope>
    <source>
        <strain evidence="2">02AZ16</strain>
    </source>
</reference>
<evidence type="ECO:0000313" key="2">
    <source>
        <dbReference type="Proteomes" id="UP000239425"/>
    </source>
</evidence>
<comment type="caution">
    <text evidence="1">The sequence shown here is derived from an EMBL/GenBank/DDBJ whole genome shotgun (WGS) entry which is preliminary data.</text>
</comment>
<sequence length="38" mass="4242">MNKGIKILVFSQQIGCALLSFLIDGMKHDLQLKQILAL</sequence>
<evidence type="ECO:0000313" key="1">
    <source>
        <dbReference type="EMBL" id="PPE03739.1"/>
    </source>
</evidence>
<proteinExistence type="predicted"/>
<keyword evidence="2" id="KW-1185">Reference proteome</keyword>
<dbReference type="EMBL" id="PHHC01000082">
    <property type="protein sequence ID" value="PPE03739.1"/>
    <property type="molecule type" value="Genomic_DNA"/>
</dbReference>
<dbReference type="AlphaFoldDB" id="A0A2S5R8U2"/>
<dbReference type="Proteomes" id="UP000239425">
    <property type="component" value="Unassembled WGS sequence"/>
</dbReference>